<proteinExistence type="predicted"/>
<evidence type="ECO:0000256" key="1">
    <source>
        <dbReference type="SAM" id="MobiDB-lite"/>
    </source>
</evidence>
<protein>
    <submittedName>
        <fullName evidence="2">Uncharacterized protein</fullName>
    </submittedName>
</protein>
<dbReference type="Pfam" id="PF18759">
    <property type="entry name" value="Plavaka"/>
    <property type="match status" value="1"/>
</dbReference>
<gene>
    <name evidence="2" type="ORF">SCLCIDRAFT_26870</name>
</gene>
<keyword evidence="3" id="KW-1185">Reference proteome</keyword>
<organism evidence="2 3">
    <name type="scientific">Scleroderma citrinum Foug A</name>
    <dbReference type="NCBI Taxonomy" id="1036808"/>
    <lineage>
        <taxon>Eukaryota</taxon>
        <taxon>Fungi</taxon>
        <taxon>Dikarya</taxon>
        <taxon>Basidiomycota</taxon>
        <taxon>Agaricomycotina</taxon>
        <taxon>Agaricomycetes</taxon>
        <taxon>Agaricomycetidae</taxon>
        <taxon>Boletales</taxon>
        <taxon>Sclerodermatineae</taxon>
        <taxon>Sclerodermataceae</taxon>
        <taxon>Scleroderma</taxon>
    </lineage>
</organism>
<reference evidence="3" key="2">
    <citation type="submission" date="2015-01" db="EMBL/GenBank/DDBJ databases">
        <title>Evolutionary Origins and Diversification of the Mycorrhizal Mutualists.</title>
        <authorList>
            <consortium name="DOE Joint Genome Institute"/>
            <consortium name="Mycorrhizal Genomics Consortium"/>
            <person name="Kohler A."/>
            <person name="Kuo A."/>
            <person name="Nagy L.G."/>
            <person name="Floudas D."/>
            <person name="Copeland A."/>
            <person name="Barry K.W."/>
            <person name="Cichocki N."/>
            <person name="Veneault-Fourrey C."/>
            <person name="LaButti K."/>
            <person name="Lindquist E.A."/>
            <person name="Lipzen A."/>
            <person name="Lundell T."/>
            <person name="Morin E."/>
            <person name="Murat C."/>
            <person name="Riley R."/>
            <person name="Ohm R."/>
            <person name="Sun H."/>
            <person name="Tunlid A."/>
            <person name="Henrissat B."/>
            <person name="Grigoriev I.V."/>
            <person name="Hibbett D.S."/>
            <person name="Martin F."/>
        </authorList>
    </citation>
    <scope>NUCLEOTIDE SEQUENCE [LARGE SCALE GENOMIC DNA]</scope>
    <source>
        <strain evidence="3">Foug A</strain>
    </source>
</reference>
<dbReference type="Proteomes" id="UP000053989">
    <property type="component" value="Unassembled WGS sequence"/>
</dbReference>
<evidence type="ECO:0000313" key="2">
    <source>
        <dbReference type="EMBL" id="KIM60079.1"/>
    </source>
</evidence>
<dbReference type="STRING" id="1036808.A0A0C3DVA5"/>
<dbReference type="AlphaFoldDB" id="A0A0C3DVA5"/>
<feature type="region of interest" description="Disordered" evidence="1">
    <location>
        <begin position="167"/>
        <end position="203"/>
    </location>
</feature>
<dbReference type="HOGENOM" id="CLU_002498_1_0_1"/>
<reference evidence="2 3" key="1">
    <citation type="submission" date="2014-04" db="EMBL/GenBank/DDBJ databases">
        <authorList>
            <consortium name="DOE Joint Genome Institute"/>
            <person name="Kuo A."/>
            <person name="Kohler A."/>
            <person name="Nagy L.G."/>
            <person name="Floudas D."/>
            <person name="Copeland A."/>
            <person name="Barry K.W."/>
            <person name="Cichocki N."/>
            <person name="Veneault-Fourrey C."/>
            <person name="LaButti K."/>
            <person name="Lindquist E.A."/>
            <person name="Lipzen A."/>
            <person name="Lundell T."/>
            <person name="Morin E."/>
            <person name="Murat C."/>
            <person name="Sun H."/>
            <person name="Tunlid A."/>
            <person name="Henrissat B."/>
            <person name="Grigoriev I.V."/>
            <person name="Hibbett D.S."/>
            <person name="Martin F."/>
            <person name="Nordberg H.P."/>
            <person name="Cantor M.N."/>
            <person name="Hua S.X."/>
        </authorList>
    </citation>
    <scope>NUCLEOTIDE SEQUENCE [LARGE SCALE GENOMIC DNA]</scope>
    <source>
        <strain evidence="2 3">Foug A</strain>
    </source>
</reference>
<dbReference type="InParanoid" id="A0A0C3DVA5"/>
<sequence>MSGRFKCGAPSCERTFDSSGALLRHRPSCLLYRQQAATQANFRCKRLQSNTGCDSVPFKKLKQHQENVIDMAESSLPNSLSAAPLPPSDILVTPECVDNAIMPDASTSQTVNTEHGILLDNENGTVESNVSGSSPAALLLPSLSFSTSEHVESRTVLETSTAQTVDAERLGGSSHPVHSRDILPELSLPPLPETQSESHVSTSQPMLPRVILHVFDSFRISFNKFGIARYYRHRPSYDPDAFLTLDQLSNTTCERPAVGLLSVAPDTPSMPPAPPWPWKNMGIWRLMTWMMTGSRQKSEAEVTRLVREVIQADDFDRTQFHGFNAHTEMNRFDKSEGATKRNPDGNGQPFTIPGLFHRSLTGVIRAVFAEKATKWFHLTPFKRSWKSPTTSQEQRLYDELYTSDAWITAHDDLQKQQRDDGCTLERVIAGLMFWSDATHLVQFGHASAWPVYLFFGNQSKYVRGQPNSGACHPIAFIPTLPETIVQFISRIAKKMAVNDILTHCKRELFHGVWKVLLDEEFIEAYRNGIIIKCYDGKYWVLVATIQDKGYCPCPRCLIPKKDFHLLGLLTDLSQRMSRARSYIHNKVSAARTAIYNLGSPIKGTLPEGHLKDTSLVPTFNAIADNLGSLGCDVYHMLTVDLLHEFELGIVKSVFRHLLRLLYAINPGMVIVLNDRFRQIPSFGKGAIRQFPPNVSEARQCAAQHFEDIIQCAIPAFEGLFPASHDDVIQNLLFQLAQWHALAKLCLHTNESLNYLDKVTQLLGGQLRKFRDFTCTSFNTMELPSEAAACWRRKAGELSASGSTAHTSSTAHPKIFNLSMYKLHALGDYMNTIRLFGTTDSYTTQIINHLPLQGELSHQRVKKFYQCTNKQEPAGQIAKQEQRYTRVRRQYSSYVDAEDDTDPQNNTTPVLLEPHHRLSNSPINTFNLAEFLQSWPDDPALQDFIPKLKDHLLS</sequence>
<accession>A0A0C3DVA5</accession>
<dbReference type="InterPro" id="IPR041078">
    <property type="entry name" value="Plavaka"/>
</dbReference>
<evidence type="ECO:0000313" key="3">
    <source>
        <dbReference type="Proteomes" id="UP000053989"/>
    </source>
</evidence>
<name>A0A0C3DVA5_9AGAM</name>
<dbReference type="EMBL" id="KN822066">
    <property type="protein sequence ID" value="KIM60079.1"/>
    <property type="molecule type" value="Genomic_DNA"/>
</dbReference>
<dbReference type="OrthoDB" id="3208495at2759"/>